<organism evidence="2 3">
    <name type="scientific">Podospora pseudocomata</name>
    <dbReference type="NCBI Taxonomy" id="2093779"/>
    <lineage>
        <taxon>Eukaryota</taxon>
        <taxon>Fungi</taxon>
        <taxon>Dikarya</taxon>
        <taxon>Ascomycota</taxon>
        <taxon>Pezizomycotina</taxon>
        <taxon>Sordariomycetes</taxon>
        <taxon>Sordariomycetidae</taxon>
        <taxon>Sordariales</taxon>
        <taxon>Podosporaceae</taxon>
        <taxon>Podospora</taxon>
    </lineage>
</organism>
<dbReference type="SUPFAM" id="SSF81383">
    <property type="entry name" value="F-box domain"/>
    <property type="match status" value="1"/>
</dbReference>
<accession>A0ABR0GKH3</accession>
<dbReference type="CDD" id="cd09917">
    <property type="entry name" value="F-box_SF"/>
    <property type="match status" value="1"/>
</dbReference>
<dbReference type="InterPro" id="IPR036047">
    <property type="entry name" value="F-box-like_dom_sf"/>
</dbReference>
<dbReference type="InterPro" id="IPR001810">
    <property type="entry name" value="F-box_dom"/>
</dbReference>
<dbReference type="EMBL" id="JAFFHA010000005">
    <property type="protein sequence ID" value="KAK4656248.1"/>
    <property type="molecule type" value="Genomic_DNA"/>
</dbReference>
<dbReference type="Pfam" id="PF00646">
    <property type="entry name" value="F-box"/>
    <property type="match status" value="1"/>
</dbReference>
<dbReference type="RefSeq" id="XP_062745223.1">
    <property type="nucleotide sequence ID" value="XM_062889261.1"/>
</dbReference>
<comment type="caution">
    <text evidence="2">The sequence shown here is derived from an EMBL/GenBank/DDBJ whole genome shotgun (WGS) entry which is preliminary data.</text>
</comment>
<sequence length="519" mass="59893">MASAQDVLISLPVDNLIDIISCLDPVSLIALSQTSKGLRDFINPLEHDFQQRLLALEPLPKNGGPEPDDYPGYPFRHPRFRLLHEAIPQMTNRGRDWWASSRYACFGCRKLLSNAMFDDSELFNTATRKPWMRSSEVQKMALTDWKLATTTESRLSSIQRRAEQDRELTEQYRQQYQTSFDWIKAVNRELNDDEDVEEVRRKCENGIEETSPHIVGKARHERRCVECKFQRHLYRDRPAHQLLCGNTDAPIIFSRKDVGLGLDFNRLFPGLLPKVLVPPKLKRILAHLCSMQEWHSVDEPLHPDILKTDSEDAEPEDVESAAEPQQLPLRVRCPSCEKWQPTVAFGMIVLWPFRHFSQLRLDHQGSPLCHYCHVKAHGKAATAARLYQPAEKIIDTEIYLQLDHLAEGWEQNLGLIRKVMAKTDLEGTWNKLVTLHDDLDSDELRRALDWSALGPSPTINLKDRIEFKHIHTLSLRKRLARDSLVPFWDRINGLGTAETIFGLHFFLEQWDGYTPAMSS</sequence>
<feature type="domain" description="F-box" evidence="1">
    <location>
        <begin position="5"/>
        <end position="52"/>
    </location>
</feature>
<dbReference type="PROSITE" id="PS50181">
    <property type="entry name" value="FBOX"/>
    <property type="match status" value="1"/>
</dbReference>
<dbReference type="Proteomes" id="UP001323405">
    <property type="component" value="Unassembled WGS sequence"/>
</dbReference>
<protein>
    <recommendedName>
        <fullName evidence="1">F-box domain-containing protein</fullName>
    </recommendedName>
</protein>
<name>A0ABR0GKH3_9PEZI</name>
<dbReference type="SMART" id="SM00256">
    <property type="entry name" value="FBOX"/>
    <property type="match status" value="1"/>
</dbReference>
<proteinExistence type="predicted"/>
<evidence type="ECO:0000313" key="2">
    <source>
        <dbReference type="EMBL" id="KAK4656248.1"/>
    </source>
</evidence>
<gene>
    <name evidence="2" type="ORF">QC762_309630</name>
</gene>
<keyword evidence="3" id="KW-1185">Reference proteome</keyword>
<evidence type="ECO:0000259" key="1">
    <source>
        <dbReference type="PROSITE" id="PS50181"/>
    </source>
</evidence>
<dbReference type="GeneID" id="87909168"/>
<evidence type="ECO:0000313" key="3">
    <source>
        <dbReference type="Proteomes" id="UP001323405"/>
    </source>
</evidence>
<reference evidence="2 3" key="1">
    <citation type="journal article" date="2023" name="bioRxiv">
        <title>High-quality genome assemblies of four members of thePodospora anserinaspecies complex.</title>
        <authorList>
            <person name="Ament-Velasquez S.L."/>
            <person name="Vogan A.A."/>
            <person name="Wallerman O."/>
            <person name="Hartmann F."/>
            <person name="Gautier V."/>
            <person name="Silar P."/>
            <person name="Giraud T."/>
            <person name="Johannesson H."/>
        </authorList>
    </citation>
    <scope>NUCLEOTIDE SEQUENCE [LARGE SCALE GENOMIC DNA]</scope>
    <source>
        <strain evidence="2 3">CBS 415.72m</strain>
    </source>
</reference>